<dbReference type="SUPFAM" id="SSF103088">
    <property type="entry name" value="OmpA-like"/>
    <property type="match status" value="1"/>
</dbReference>
<dbReference type="Pfam" id="PF00691">
    <property type="entry name" value="OmpA"/>
    <property type="match status" value="1"/>
</dbReference>
<keyword evidence="11" id="KW-0966">Cell projection</keyword>
<dbReference type="AlphaFoldDB" id="A0A0W1AGY4"/>
<comment type="subcellular location">
    <subcellularLocation>
        <location evidence="1">Cell membrane</location>
        <topology evidence="1">Single-pass membrane protein</topology>
    </subcellularLocation>
</comment>
<dbReference type="GO" id="GO:0005886">
    <property type="term" value="C:plasma membrane"/>
    <property type="evidence" value="ECO:0007669"/>
    <property type="project" value="UniProtKB-SubCell"/>
</dbReference>
<dbReference type="InterPro" id="IPR050330">
    <property type="entry name" value="Bact_OuterMem_StrucFunc"/>
</dbReference>
<dbReference type="PATRIC" id="fig|66969.6.peg.1324"/>
<keyword evidence="11" id="KW-0969">Cilium</keyword>
<dbReference type="OrthoDB" id="9809186at2"/>
<sequence length="315" mass="34868">MAEINDISDPDNLDPKEKKEAREKKDKAHDALPPIIKKIKKGGHGHHGGAWKIAYADFVTAMMAFFLLMWLVASLNKAQKAGIAEYFRQPMKVALFGGNSTGNRKDVVAGGGPNIEDTDGQVTATNKPLKSDEKIASETKTEEGSSDELKKLEQLKSEINLSMEKDPSLAGLKKQLLMDVVSEGLRIQLIDNQKKPMFDVGSDQINPEIEPILANLAKLLNSVPNKITIQGHTDASPYDNPQELEYTNWELSTQRANAARRALIKLGMDENKVMTITGFSSTILLDKNNPYNPENRRISIIVMKKGAETKIMTNQ</sequence>
<comment type="caution">
    <text evidence="11">The sequence shown here is derived from an EMBL/GenBank/DDBJ whole genome shotgun (WGS) entry which is preliminary data.</text>
</comment>
<evidence type="ECO:0000256" key="9">
    <source>
        <dbReference type="SAM" id="Phobius"/>
    </source>
</evidence>
<feature type="transmembrane region" description="Helical" evidence="9">
    <location>
        <begin position="53"/>
        <end position="73"/>
    </location>
</feature>
<keyword evidence="12" id="KW-1185">Reference proteome</keyword>
<feature type="region of interest" description="Disordered" evidence="8">
    <location>
        <begin position="1"/>
        <end position="32"/>
    </location>
</feature>
<feature type="compositionally biased region" description="Acidic residues" evidence="8">
    <location>
        <begin position="1"/>
        <end position="12"/>
    </location>
</feature>
<keyword evidence="11" id="KW-0282">Flagellum</keyword>
<reference evidence="11 12" key="1">
    <citation type="submission" date="2015-11" db="EMBL/GenBank/DDBJ databases">
        <title>Genomic analysis of 38 Legionella species identifies large and diverse effector repertoires.</title>
        <authorList>
            <person name="Burstein D."/>
            <person name="Amaro F."/>
            <person name="Zusman T."/>
            <person name="Lifshitz Z."/>
            <person name="Cohen O."/>
            <person name="Gilbert J.A."/>
            <person name="Pupko T."/>
            <person name="Shuman H.A."/>
            <person name="Segal G."/>
        </authorList>
    </citation>
    <scope>NUCLEOTIDE SEQUENCE [LARGE SCALE GENOMIC DNA]</scope>
    <source>
        <strain evidence="11 12">ATCC 51914</strain>
    </source>
</reference>
<feature type="compositionally biased region" description="Basic and acidic residues" evidence="8">
    <location>
        <begin position="13"/>
        <end position="30"/>
    </location>
</feature>
<organism evidence="11 12">
    <name type="scientific">Legionella waltersii</name>
    <dbReference type="NCBI Taxonomy" id="66969"/>
    <lineage>
        <taxon>Bacteria</taxon>
        <taxon>Pseudomonadati</taxon>
        <taxon>Pseudomonadota</taxon>
        <taxon>Gammaproteobacteria</taxon>
        <taxon>Legionellales</taxon>
        <taxon>Legionellaceae</taxon>
        <taxon>Legionella</taxon>
    </lineage>
</organism>
<dbReference type="Gene3D" id="3.30.1330.60">
    <property type="entry name" value="OmpA-like domain"/>
    <property type="match status" value="1"/>
</dbReference>
<dbReference type="RefSeq" id="WP_065235653.1">
    <property type="nucleotide sequence ID" value="NZ_CAAAIQ010000008.1"/>
</dbReference>
<evidence type="ECO:0000259" key="10">
    <source>
        <dbReference type="PROSITE" id="PS51123"/>
    </source>
</evidence>
<dbReference type="PANTHER" id="PTHR30329:SF21">
    <property type="entry name" value="LIPOPROTEIN YIAD-RELATED"/>
    <property type="match status" value="1"/>
</dbReference>
<comment type="similarity">
    <text evidence="2">Belongs to the MotB family.</text>
</comment>
<evidence type="ECO:0000256" key="4">
    <source>
        <dbReference type="ARBA" id="ARBA00022692"/>
    </source>
</evidence>
<evidence type="ECO:0000256" key="3">
    <source>
        <dbReference type="ARBA" id="ARBA00022475"/>
    </source>
</evidence>
<dbReference type="Pfam" id="PF13677">
    <property type="entry name" value="MotB_plug"/>
    <property type="match status" value="1"/>
</dbReference>
<keyword evidence="5 9" id="KW-1133">Transmembrane helix</keyword>
<gene>
    <name evidence="11" type="primary">motB_1</name>
    <name evidence="11" type="ORF">Lwal_1207</name>
</gene>
<evidence type="ECO:0000313" key="12">
    <source>
        <dbReference type="Proteomes" id="UP000054729"/>
    </source>
</evidence>
<evidence type="ECO:0000256" key="7">
    <source>
        <dbReference type="PROSITE-ProRule" id="PRU00473"/>
    </source>
</evidence>
<keyword evidence="3" id="KW-1003">Cell membrane</keyword>
<name>A0A0W1AGY4_9GAMM</name>
<accession>A0A0W1AGY4</accession>
<dbReference type="InterPro" id="IPR036737">
    <property type="entry name" value="OmpA-like_sf"/>
</dbReference>
<keyword evidence="6 7" id="KW-0472">Membrane</keyword>
<evidence type="ECO:0000256" key="6">
    <source>
        <dbReference type="ARBA" id="ARBA00023136"/>
    </source>
</evidence>
<feature type="region of interest" description="Disordered" evidence="8">
    <location>
        <begin position="109"/>
        <end position="129"/>
    </location>
</feature>
<evidence type="ECO:0000256" key="8">
    <source>
        <dbReference type="SAM" id="MobiDB-lite"/>
    </source>
</evidence>
<evidence type="ECO:0000313" key="11">
    <source>
        <dbReference type="EMBL" id="KTD80510.1"/>
    </source>
</evidence>
<protein>
    <submittedName>
        <fullName evidence="11">Flagellar motor protein MotB</fullName>
    </submittedName>
</protein>
<evidence type="ECO:0000256" key="5">
    <source>
        <dbReference type="ARBA" id="ARBA00022989"/>
    </source>
</evidence>
<dbReference type="InterPro" id="IPR025713">
    <property type="entry name" value="MotB-like_N_dom"/>
</dbReference>
<keyword evidence="4 9" id="KW-0812">Transmembrane</keyword>
<dbReference type="PANTHER" id="PTHR30329">
    <property type="entry name" value="STATOR ELEMENT OF FLAGELLAR MOTOR COMPLEX"/>
    <property type="match status" value="1"/>
</dbReference>
<dbReference type="NCBIfam" id="NF006548">
    <property type="entry name" value="PRK09041.1"/>
    <property type="match status" value="1"/>
</dbReference>
<dbReference type="Proteomes" id="UP000054729">
    <property type="component" value="Unassembled WGS sequence"/>
</dbReference>
<dbReference type="EMBL" id="LNZB01000031">
    <property type="protein sequence ID" value="KTD80510.1"/>
    <property type="molecule type" value="Genomic_DNA"/>
</dbReference>
<dbReference type="CDD" id="cd07185">
    <property type="entry name" value="OmpA_C-like"/>
    <property type="match status" value="1"/>
</dbReference>
<dbReference type="InterPro" id="IPR006665">
    <property type="entry name" value="OmpA-like"/>
</dbReference>
<feature type="domain" description="OmpA-like" evidence="10">
    <location>
        <begin position="185"/>
        <end position="306"/>
    </location>
</feature>
<evidence type="ECO:0000256" key="1">
    <source>
        <dbReference type="ARBA" id="ARBA00004162"/>
    </source>
</evidence>
<dbReference type="STRING" id="66969.Lwal_1207"/>
<evidence type="ECO:0000256" key="2">
    <source>
        <dbReference type="ARBA" id="ARBA00008914"/>
    </source>
</evidence>
<dbReference type="PROSITE" id="PS51123">
    <property type="entry name" value="OMPA_2"/>
    <property type="match status" value="1"/>
</dbReference>
<proteinExistence type="inferred from homology"/>